<dbReference type="Pfam" id="PF09744">
    <property type="entry name" value="RH1"/>
    <property type="match status" value="1"/>
</dbReference>
<keyword evidence="6" id="KW-1185">Reference proteome</keyword>
<feature type="domain" description="Rab interacting lysosomal protein dimerization" evidence="4">
    <location>
        <begin position="279"/>
        <end position="313"/>
    </location>
</feature>
<organism evidence="5 6">
    <name type="scientific">Ceutorhynchus assimilis</name>
    <name type="common">cabbage seed weevil</name>
    <dbReference type="NCBI Taxonomy" id="467358"/>
    <lineage>
        <taxon>Eukaryota</taxon>
        <taxon>Metazoa</taxon>
        <taxon>Ecdysozoa</taxon>
        <taxon>Arthropoda</taxon>
        <taxon>Hexapoda</taxon>
        <taxon>Insecta</taxon>
        <taxon>Pterygota</taxon>
        <taxon>Neoptera</taxon>
        <taxon>Endopterygota</taxon>
        <taxon>Coleoptera</taxon>
        <taxon>Polyphaga</taxon>
        <taxon>Cucujiformia</taxon>
        <taxon>Curculionidae</taxon>
        <taxon>Ceutorhynchinae</taxon>
        <taxon>Ceutorhynchus</taxon>
    </lineage>
</organism>
<dbReference type="PANTHER" id="PTHR21502">
    <property type="entry name" value="ZINC FINGER PROTEIN DZIP1"/>
    <property type="match status" value="1"/>
</dbReference>
<dbReference type="Gene3D" id="6.10.230.10">
    <property type="match status" value="1"/>
</dbReference>
<dbReference type="GO" id="GO:0051959">
    <property type="term" value="F:dynein light intermediate chain binding"/>
    <property type="evidence" value="ECO:0007669"/>
    <property type="project" value="TreeGrafter"/>
</dbReference>
<dbReference type="InterPro" id="IPR021563">
    <property type="entry name" value="RILP_dimer"/>
</dbReference>
<dbReference type="EMBL" id="OU892280">
    <property type="protein sequence ID" value="CAG9767797.1"/>
    <property type="molecule type" value="Genomic_DNA"/>
</dbReference>
<reference evidence="5" key="1">
    <citation type="submission" date="2022-01" db="EMBL/GenBank/DDBJ databases">
        <authorList>
            <person name="King R."/>
        </authorList>
    </citation>
    <scope>NUCLEOTIDE SEQUENCE</scope>
</reference>
<dbReference type="InterPro" id="IPR034743">
    <property type="entry name" value="RH1"/>
</dbReference>
<feature type="domain" description="RH1" evidence="3">
    <location>
        <begin position="27"/>
        <end position="91"/>
    </location>
</feature>
<evidence type="ECO:0000313" key="5">
    <source>
        <dbReference type="EMBL" id="CAG9767797.1"/>
    </source>
</evidence>
<dbReference type="Pfam" id="PF11461">
    <property type="entry name" value="RILP"/>
    <property type="match status" value="1"/>
</dbReference>
<evidence type="ECO:0000313" key="6">
    <source>
        <dbReference type="Proteomes" id="UP001152799"/>
    </source>
</evidence>
<dbReference type="SUPFAM" id="SSF161256">
    <property type="entry name" value="RILP dimerisation region"/>
    <property type="match status" value="1"/>
</dbReference>
<feature type="compositionally biased region" description="Polar residues" evidence="2">
    <location>
        <begin position="137"/>
        <end position="151"/>
    </location>
</feature>
<evidence type="ECO:0000256" key="2">
    <source>
        <dbReference type="SAM" id="MobiDB-lite"/>
    </source>
</evidence>
<dbReference type="Proteomes" id="UP001152799">
    <property type="component" value="Chromosome 4"/>
</dbReference>
<evidence type="ECO:0008006" key="7">
    <source>
        <dbReference type="Google" id="ProtNLM"/>
    </source>
</evidence>
<feature type="region of interest" description="Disordered" evidence="2">
    <location>
        <begin position="132"/>
        <end position="151"/>
    </location>
</feature>
<dbReference type="GO" id="GO:0036064">
    <property type="term" value="C:ciliary basal body"/>
    <property type="evidence" value="ECO:0007669"/>
    <property type="project" value="TreeGrafter"/>
</dbReference>
<dbReference type="AlphaFoldDB" id="A0A9N9MQV2"/>
<dbReference type="Gene3D" id="1.20.58.1770">
    <property type="match status" value="1"/>
</dbReference>
<dbReference type="GO" id="GO:0060271">
    <property type="term" value="P:cilium assembly"/>
    <property type="evidence" value="ECO:0007669"/>
    <property type="project" value="TreeGrafter"/>
</dbReference>
<proteinExistence type="predicted"/>
<keyword evidence="1" id="KW-0175">Coiled coil</keyword>
<name>A0A9N9MQV2_9CUCU</name>
<dbReference type="GO" id="GO:0005737">
    <property type="term" value="C:cytoplasm"/>
    <property type="evidence" value="ECO:0007669"/>
    <property type="project" value="TreeGrafter"/>
</dbReference>
<dbReference type="InterPro" id="IPR051241">
    <property type="entry name" value="DZIP_RILPL"/>
</dbReference>
<dbReference type="FunFam" id="1.20.58.1770:FF:000005">
    <property type="entry name" value="RILP-like protein homolog isoform X1"/>
    <property type="match status" value="1"/>
</dbReference>
<protein>
    <recommendedName>
        <fullName evidence="7">RILP-like protein 1</fullName>
    </recommendedName>
</protein>
<evidence type="ECO:0000259" key="4">
    <source>
        <dbReference type="Pfam" id="PF11461"/>
    </source>
</evidence>
<evidence type="ECO:0000256" key="1">
    <source>
        <dbReference type="ARBA" id="ARBA00023054"/>
    </source>
</evidence>
<dbReference type="GO" id="GO:0046983">
    <property type="term" value="F:protein dimerization activity"/>
    <property type="evidence" value="ECO:0007669"/>
    <property type="project" value="InterPro"/>
</dbReference>
<dbReference type="OrthoDB" id="10069524at2759"/>
<dbReference type="PANTHER" id="PTHR21502:SF4">
    <property type="entry name" value="RILP-LIKE PROTEIN HOMOLOG"/>
    <property type="match status" value="1"/>
</dbReference>
<feature type="region of interest" description="Disordered" evidence="2">
    <location>
        <begin position="359"/>
        <end position="383"/>
    </location>
</feature>
<evidence type="ECO:0000259" key="3">
    <source>
        <dbReference type="Pfam" id="PF09744"/>
    </source>
</evidence>
<dbReference type="GO" id="GO:0031267">
    <property type="term" value="F:small GTPase binding"/>
    <property type="evidence" value="ECO:0007669"/>
    <property type="project" value="TreeGrafter"/>
</dbReference>
<accession>A0A9N9MQV2</accession>
<gene>
    <name evidence="5" type="ORF">CEUTPL_LOCUS8353</name>
</gene>
<sequence>MPRIKYTSTIDRMEDISDLSGEVTVVDVYDIASDIGKECEKIIDRYGADAVTSLMPKVINALELLENLATRNERENTLLNELQLKVSQLENDKLEKAEYRQKFEKELEAIEEQWRSETKELVSMVSKLQEENRKLAKTQQNPDNQLPSTLSDNLNDAEMLQRLKDNLEKQRDEIREKEKLLQEKCLDGENLKSQIDRLTSTSKELRRKHKSMQNQVRTLCDERADFLVQLQDQQRDINTLRQGLGLAQKENEDLAKCDLPFPANKAIYDLDDPNRPRFTTQELKDILHERNELKARVSDLEDELETYRPKKKPETFKLFNFATNACDSSILSTSSFEDSSFGKVPSPVEEAQLYYPLDEDAPVQGPLPYEPDDAPWKKSSSESGIRKFFRKIFTENSGGPSFPKRSLSTLSKMALSATSEPVQC</sequence>
<dbReference type="CDD" id="cd14445">
    <property type="entry name" value="RILP-like"/>
    <property type="match status" value="1"/>
</dbReference>